<dbReference type="InterPro" id="IPR010310">
    <property type="entry name" value="T7SS_ESAT-6-like"/>
</dbReference>
<accession>A0A9D2NXG8</accession>
<dbReference type="Gene3D" id="1.10.287.1060">
    <property type="entry name" value="ESAT-6-like"/>
    <property type="match status" value="1"/>
</dbReference>
<dbReference type="Pfam" id="PF06013">
    <property type="entry name" value="WXG100"/>
    <property type="match status" value="1"/>
</dbReference>
<evidence type="ECO:0000313" key="3">
    <source>
        <dbReference type="Proteomes" id="UP000823882"/>
    </source>
</evidence>
<protein>
    <submittedName>
        <fullName evidence="2">Pore-forming ESAT-6 family protein</fullName>
    </submittedName>
</protein>
<organism evidence="2 3">
    <name type="scientific">Candidatus Intestinimonas pullistercoris</name>
    <dbReference type="NCBI Taxonomy" id="2838623"/>
    <lineage>
        <taxon>Bacteria</taxon>
        <taxon>Bacillati</taxon>
        <taxon>Bacillota</taxon>
        <taxon>Clostridia</taxon>
        <taxon>Eubacteriales</taxon>
        <taxon>Intestinimonas</taxon>
    </lineage>
</organism>
<proteinExistence type="predicted"/>
<reference evidence="2" key="2">
    <citation type="submission" date="2021-04" db="EMBL/GenBank/DDBJ databases">
        <authorList>
            <person name="Gilroy R."/>
        </authorList>
    </citation>
    <scope>NUCLEOTIDE SEQUENCE</scope>
    <source>
        <strain evidence="2">CHK186-1790</strain>
    </source>
</reference>
<dbReference type="SUPFAM" id="SSF140453">
    <property type="entry name" value="EsxAB dimer-like"/>
    <property type="match status" value="1"/>
</dbReference>
<dbReference type="AlphaFoldDB" id="A0A9D2NXG8"/>
<sequence>MPDIKITFQALRDKTQQLRDKNKQLDQILTDTKNAINSLEADWSSDTSITIRDKITGMQPTFDTYREVIESYAKFLDSAIAQYESTEATLNTNAASQFI</sequence>
<dbReference type="Proteomes" id="UP000823882">
    <property type="component" value="Unassembled WGS sequence"/>
</dbReference>
<evidence type="ECO:0000313" key="2">
    <source>
        <dbReference type="EMBL" id="HJC40240.1"/>
    </source>
</evidence>
<dbReference type="NCBIfam" id="NF035934">
    <property type="entry name" value="ESAT6_2"/>
    <property type="match status" value="1"/>
</dbReference>
<dbReference type="InterPro" id="IPR036689">
    <property type="entry name" value="ESAT-6-like_sf"/>
</dbReference>
<reference evidence="2" key="1">
    <citation type="journal article" date="2021" name="PeerJ">
        <title>Extensive microbial diversity within the chicken gut microbiome revealed by metagenomics and culture.</title>
        <authorList>
            <person name="Gilroy R."/>
            <person name="Ravi A."/>
            <person name="Getino M."/>
            <person name="Pursley I."/>
            <person name="Horton D.L."/>
            <person name="Alikhan N.F."/>
            <person name="Baker D."/>
            <person name="Gharbi K."/>
            <person name="Hall N."/>
            <person name="Watson M."/>
            <person name="Adriaenssens E.M."/>
            <person name="Foster-Nyarko E."/>
            <person name="Jarju S."/>
            <person name="Secka A."/>
            <person name="Antonio M."/>
            <person name="Oren A."/>
            <person name="Chaudhuri R.R."/>
            <person name="La Ragione R."/>
            <person name="Hildebrand F."/>
            <person name="Pallen M.J."/>
        </authorList>
    </citation>
    <scope>NUCLEOTIDE SEQUENCE</scope>
    <source>
        <strain evidence="2">CHK186-1790</strain>
    </source>
</reference>
<dbReference type="EMBL" id="DWWJ01000028">
    <property type="protein sequence ID" value="HJC40240.1"/>
    <property type="molecule type" value="Genomic_DNA"/>
</dbReference>
<feature type="coiled-coil region" evidence="1">
    <location>
        <begin position="8"/>
        <end position="42"/>
    </location>
</feature>
<gene>
    <name evidence="2" type="ORF">H9701_01625</name>
</gene>
<name>A0A9D2NXG8_9FIRM</name>
<comment type="caution">
    <text evidence="2">The sequence shown here is derived from an EMBL/GenBank/DDBJ whole genome shotgun (WGS) entry which is preliminary data.</text>
</comment>
<evidence type="ECO:0000256" key="1">
    <source>
        <dbReference type="SAM" id="Coils"/>
    </source>
</evidence>
<keyword evidence="1" id="KW-0175">Coiled coil</keyword>